<evidence type="ECO:0000313" key="2">
    <source>
        <dbReference type="Proteomes" id="UP001374803"/>
    </source>
</evidence>
<dbReference type="EMBL" id="CP089983">
    <property type="protein sequence ID" value="WXB10637.1"/>
    <property type="molecule type" value="Genomic_DNA"/>
</dbReference>
<name>A0ABZ2LIS3_9BACT</name>
<gene>
    <name evidence="1" type="ORF">LVJ94_25845</name>
</gene>
<organism evidence="1 2">
    <name type="scientific">Pendulispora rubella</name>
    <dbReference type="NCBI Taxonomy" id="2741070"/>
    <lineage>
        <taxon>Bacteria</taxon>
        <taxon>Pseudomonadati</taxon>
        <taxon>Myxococcota</taxon>
        <taxon>Myxococcia</taxon>
        <taxon>Myxococcales</taxon>
        <taxon>Sorangiineae</taxon>
        <taxon>Pendulisporaceae</taxon>
        <taxon>Pendulispora</taxon>
    </lineage>
</organism>
<dbReference type="RefSeq" id="WP_394840510.1">
    <property type="nucleotide sequence ID" value="NZ_CP089929.1"/>
</dbReference>
<dbReference type="Proteomes" id="UP001374803">
    <property type="component" value="Chromosome"/>
</dbReference>
<reference evidence="1" key="1">
    <citation type="submission" date="2021-12" db="EMBL/GenBank/DDBJ databases">
        <title>Discovery of the Pendulisporaceae a myxobacterial family with distinct sporulation behavior and unique specialized metabolism.</title>
        <authorList>
            <person name="Garcia R."/>
            <person name="Popoff A."/>
            <person name="Bader C.D."/>
            <person name="Loehr J."/>
            <person name="Walesch S."/>
            <person name="Walt C."/>
            <person name="Boldt J."/>
            <person name="Bunk B."/>
            <person name="Haeckl F.J.F.P.J."/>
            <person name="Gunesch A.P."/>
            <person name="Birkelbach J."/>
            <person name="Nuebel U."/>
            <person name="Pietschmann T."/>
            <person name="Bach T."/>
            <person name="Mueller R."/>
        </authorList>
    </citation>
    <scope>NUCLEOTIDE SEQUENCE</scope>
    <source>
        <strain evidence="1">MSr11367</strain>
    </source>
</reference>
<proteinExistence type="predicted"/>
<keyword evidence="2" id="KW-1185">Reference proteome</keyword>
<protein>
    <submittedName>
        <fullName evidence="1">Uncharacterized protein</fullName>
    </submittedName>
</protein>
<sequence length="128" mass="14006">MLSQIAEEIAGLSVSDVIGPVECDELDIQEGQRNAVYKRVAQGGIGIESRSAGETKHVRLMASTPLVERAVEYEVPKEFANACLWISRRRLSERFGFDDICRLGLSEKDAEELLATVAAAGIIERVEG</sequence>
<evidence type="ECO:0000313" key="1">
    <source>
        <dbReference type="EMBL" id="WXB10637.1"/>
    </source>
</evidence>
<accession>A0ABZ2LIS3</accession>